<evidence type="ECO:0000313" key="4">
    <source>
        <dbReference type="EMBL" id="KAL1503622.1"/>
    </source>
</evidence>
<reference evidence="4 5" key="1">
    <citation type="journal article" date="2024" name="Science">
        <title>Giant polyketide synthase enzymes in the biosynthesis of giant marine polyether toxins.</title>
        <authorList>
            <person name="Fallon T.R."/>
            <person name="Shende V.V."/>
            <person name="Wierzbicki I.H."/>
            <person name="Pendleton A.L."/>
            <person name="Watervoot N.F."/>
            <person name="Auber R.P."/>
            <person name="Gonzalez D.J."/>
            <person name="Wisecaver J.H."/>
            <person name="Moore B.S."/>
        </authorList>
    </citation>
    <scope>NUCLEOTIDE SEQUENCE [LARGE SCALE GENOMIC DNA]</scope>
    <source>
        <strain evidence="4 5">12B1</strain>
    </source>
</reference>
<feature type="region of interest" description="Disordered" evidence="1">
    <location>
        <begin position="143"/>
        <end position="293"/>
    </location>
</feature>
<dbReference type="PROSITE" id="PS51490">
    <property type="entry name" value="KHA"/>
    <property type="match status" value="1"/>
</dbReference>
<sequence length="543" mass="59076">MGERVALRRVGSPTGKLVRRPESWEALLAASASVLDGAPATRVFTALGDEIDEVELVASGDVLYVSSGEGWRPAASSPLAGGSTPLPADGVCDAADAAAGVCLPPPLALRAEGKGVAGGTFVLWLVALLLALALWARSRKRGRGAAEGAPAEVGAKEERAAREEERLSEGVKEERLPEGVKEERLSEGVKEERLSEGVKEERLSEDAGESAASDAADELGGEAFAPPLEAPDDYAEPPPPLGDDPLLPPLPPAEDSLEPLPPLLEAPSIARTPPAEGEALRAGVPPRGADLSPADTPLLTVDGLRLPPPPKADVELDPATEILHFSFGGYLQVPKKVIRERHVKEAKKERKEGSVAELAPQASTFELQMGHEEGYAPTELVGGRISRSRMATAYHLSSFYCSPEMREAPTPEARASKALLAIKKFKATRALARWRGTDEYQNMRAWEFDWDYFDCRDVVISWYDSVDQHGLELRKKSRSLRYETQARYLERQFSLAVLVDPDSGERYPISEVDDDIQHIMRVMVWMERGIFERVVTIGFREVN</sequence>
<feature type="transmembrane region" description="Helical" evidence="2">
    <location>
        <begin position="116"/>
        <end position="136"/>
    </location>
</feature>
<gene>
    <name evidence="4" type="ORF">AB1Y20_012099</name>
</gene>
<keyword evidence="2" id="KW-0472">Membrane</keyword>
<dbReference type="Proteomes" id="UP001515480">
    <property type="component" value="Unassembled WGS sequence"/>
</dbReference>
<feature type="compositionally biased region" description="Pro residues" evidence="1">
    <location>
        <begin position="236"/>
        <end position="252"/>
    </location>
</feature>
<dbReference type="InterPro" id="IPR021789">
    <property type="entry name" value="KHA_dom"/>
</dbReference>
<keyword evidence="2" id="KW-0812">Transmembrane</keyword>
<evidence type="ECO:0000259" key="3">
    <source>
        <dbReference type="PROSITE" id="PS51490"/>
    </source>
</evidence>
<keyword evidence="5" id="KW-1185">Reference proteome</keyword>
<protein>
    <recommendedName>
        <fullName evidence="3">KHA domain-containing protein</fullName>
    </recommendedName>
</protein>
<dbReference type="AlphaFoldDB" id="A0AB34IN58"/>
<evidence type="ECO:0000256" key="2">
    <source>
        <dbReference type="SAM" id="Phobius"/>
    </source>
</evidence>
<organism evidence="4 5">
    <name type="scientific">Prymnesium parvum</name>
    <name type="common">Toxic golden alga</name>
    <dbReference type="NCBI Taxonomy" id="97485"/>
    <lineage>
        <taxon>Eukaryota</taxon>
        <taxon>Haptista</taxon>
        <taxon>Haptophyta</taxon>
        <taxon>Prymnesiophyceae</taxon>
        <taxon>Prymnesiales</taxon>
        <taxon>Prymnesiaceae</taxon>
        <taxon>Prymnesium</taxon>
    </lineage>
</organism>
<feature type="compositionally biased region" description="Basic and acidic residues" evidence="1">
    <location>
        <begin position="154"/>
        <end position="205"/>
    </location>
</feature>
<feature type="domain" description="KHA" evidence="3">
    <location>
        <begin position="1"/>
        <end position="83"/>
    </location>
</feature>
<comment type="caution">
    <text evidence="4">The sequence shown here is derived from an EMBL/GenBank/DDBJ whole genome shotgun (WGS) entry which is preliminary data.</text>
</comment>
<dbReference type="EMBL" id="JBGBPQ010000021">
    <property type="protein sequence ID" value="KAL1503622.1"/>
    <property type="molecule type" value="Genomic_DNA"/>
</dbReference>
<evidence type="ECO:0000313" key="5">
    <source>
        <dbReference type="Proteomes" id="UP001515480"/>
    </source>
</evidence>
<name>A0AB34IN58_PRYPA</name>
<accession>A0AB34IN58</accession>
<proteinExistence type="predicted"/>
<evidence type="ECO:0000256" key="1">
    <source>
        <dbReference type="SAM" id="MobiDB-lite"/>
    </source>
</evidence>
<keyword evidence="2" id="KW-1133">Transmembrane helix</keyword>